<evidence type="ECO:0000256" key="1">
    <source>
        <dbReference type="SAM" id="SignalP"/>
    </source>
</evidence>
<dbReference type="Proteomes" id="UP001642540">
    <property type="component" value="Unassembled WGS sequence"/>
</dbReference>
<name>A0ABP1QDR1_9HEXA</name>
<accession>A0ABP1QDR1</accession>
<protein>
    <submittedName>
        <fullName evidence="2">Uncharacterized protein</fullName>
    </submittedName>
</protein>
<comment type="caution">
    <text evidence="2">The sequence shown here is derived from an EMBL/GenBank/DDBJ whole genome shotgun (WGS) entry which is preliminary data.</text>
</comment>
<keyword evidence="1" id="KW-0732">Signal</keyword>
<feature type="signal peptide" evidence="1">
    <location>
        <begin position="1"/>
        <end position="28"/>
    </location>
</feature>
<sequence>MSPNGMTNVKLKYFLLQILLTLPFQAHCTYQSEELVYPKETFGEVTSSRIYSQFRSNVGRSFQFQTRIIQNLHEMVDELPFCLNHIINYNGMDLIPFKNPIVLSRYDVIHVKYKVKRPWTWKTAEGLFTDWKRPLYFEQVSKLLANKTQQLPWCKRVSLRDDMECYDVELVDNSPKMKGWSCESHWYLFSPNPTEDMLFYEENLGGLRMLIPGSYKSFWSHKAGRVRNESNFGELRAGLLKTRPISDIIITKMEQVDYYTMRAWTKSLYAAHNGLPKVYATSTREELTFTFQKSNSLKDFGRIIYTLKNAILFCRHCKRALPFQPIPLGSSFSEKEVSAKFLNLNSNTDYIHWALLMVAGLDEGSLSQYSYVARDSNSW</sequence>
<proteinExistence type="predicted"/>
<keyword evidence="3" id="KW-1185">Reference proteome</keyword>
<evidence type="ECO:0000313" key="2">
    <source>
        <dbReference type="EMBL" id="CAL8098557.1"/>
    </source>
</evidence>
<organism evidence="2 3">
    <name type="scientific">Orchesella dallaii</name>
    <dbReference type="NCBI Taxonomy" id="48710"/>
    <lineage>
        <taxon>Eukaryota</taxon>
        <taxon>Metazoa</taxon>
        <taxon>Ecdysozoa</taxon>
        <taxon>Arthropoda</taxon>
        <taxon>Hexapoda</taxon>
        <taxon>Collembola</taxon>
        <taxon>Entomobryomorpha</taxon>
        <taxon>Entomobryoidea</taxon>
        <taxon>Orchesellidae</taxon>
        <taxon>Orchesellinae</taxon>
        <taxon>Orchesella</taxon>
    </lineage>
</organism>
<evidence type="ECO:0000313" key="3">
    <source>
        <dbReference type="Proteomes" id="UP001642540"/>
    </source>
</evidence>
<gene>
    <name evidence="2" type="ORF">ODALV1_LOCUS9974</name>
</gene>
<feature type="chain" id="PRO_5047160833" evidence="1">
    <location>
        <begin position="29"/>
        <end position="379"/>
    </location>
</feature>
<dbReference type="EMBL" id="CAXLJM020000030">
    <property type="protein sequence ID" value="CAL8098557.1"/>
    <property type="molecule type" value="Genomic_DNA"/>
</dbReference>
<reference evidence="2 3" key="1">
    <citation type="submission" date="2024-08" db="EMBL/GenBank/DDBJ databases">
        <authorList>
            <person name="Cucini C."/>
            <person name="Frati F."/>
        </authorList>
    </citation>
    <scope>NUCLEOTIDE SEQUENCE [LARGE SCALE GENOMIC DNA]</scope>
</reference>